<keyword evidence="3" id="KW-1185">Reference proteome</keyword>
<evidence type="ECO:0000313" key="3">
    <source>
        <dbReference type="Proteomes" id="UP000838821"/>
    </source>
</evidence>
<sequence length="76" mass="8251">MNLRIKLAIAAAGLSFISSFLFSSLLGMIFFIIGVCLSASSLKSRYAKLALTLNLFVGVLQVVLIVYLVFNFSSID</sequence>
<proteinExistence type="predicted"/>
<evidence type="ECO:0008006" key="4">
    <source>
        <dbReference type="Google" id="ProtNLM"/>
    </source>
</evidence>
<dbReference type="RefSeq" id="WP_236291815.1">
    <property type="nucleotide sequence ID" value="NZ_CAKMMW010000024.1"/>
</dbReference>
<protein>
    <recommendedName>
        <fullName evidence="4">DUF4190 domain-containing protein</fullName>
    </recommendedName>
</protein>
<dbReference type="EMBL" id="CAKMMW010000024">
    <property type="protein sequence ID" value="CAH1224468.1"/>
    <property type="molecule type" value="Genomic_DNA"/>
</dbReference>
<accession>A0ABM9CU48</accession>
<feature type="transmembrane region" description="Helical" evidence="1">
    <location>
        <begin position="12"/>
        <end position="37"/>
    </location>
</feature>
<feature type="transmembrane region" description="Helical" evidence="1">
    <location>
        <begin position="49"/>
        <end position="70"/>
    </location>
</feature>
<comment type="caution">
    <text evidence="2">The sequence shown here is derived from an EMBL/GenBank/DDBJ whole genome shotgun (WGS) entry which is preliminary data.</text>
</comment>
<keyword evidence="1" id="KW-1133">Transmembrane helix</keyword>
<evidence type="ECO:0000256" key="1">
    <source>
        <dbReference type="SAM" id="Phobius"/>
    </source>
</evidence>
<keyword evidence="1" id="KW-0812">Transmembrane</keyword>
<gene>
    <name evidence="2" type="ORF">PAECIP111891_05673</name>
</gene>
<name>A0ABM9CU48_9BACL</name>
<dbReference type="Proteomes" id="UP000838821">
    <property type="component" value="Unassembled WGS sequence"/>
</dbReference>
<keyword evidence="1" id="KW-0472">Membrane</keyword>
<organism evidence="2 3">
    <name type="scientific">Paenibacillus allorhizoplanae</name>
    <dbReference type="NCBI Taxonomy" id="2905648"/>
    <lineage>
        <taxon>Bacteria</taxon>
        <taxon>Bacillati</taxon>
        <taxon>Bacillota</taxon>
        <taxon>Bacilli</taxon>
        <taxon>Bacillales</taxon>
        <taxon>Paenibacillaceae</taxon>
        <taxon>Paenibacillus</taxon>
    </lineage>
</organism>
<evidence type="ECO:0000313" key="2">
    <source>
        <dbReference type="EMBL" id="CAH1224468.1"/>
    </source>
</evidence>
<reference evidence="2" key="1">
    <citation type="submission" date="2022-01" db="EMBL/GenBank/DDBJ databases">
        <authorList>
            <person name="Criscuolo A."/>
        </authorList>
    </citation>
    <scope>NUCLEOTIDE SEQUENCE</scope>
    <source>
        <strain evidence="2">CIP111891</strain>
    </source>
</reference>